<dbReference type="PANTHER" id="PTHR43308">
    <property type="entry name" value="OUTER MEMBRANE PROTEIN ALPHA-RELATED"/>
    <property type="match status" value="1"/>
</dbReference>
<evidence type="ECO:0000313" key="5">
    <source>
        <dbReference type="Proteomes" id="UP000647416"/>
    </source>
</evidence>
<protein>
    <submittedName>
        <fullName evidence="4">S-layer homology domain-containing protein</fullName>
    </submittedName>
</protein>
<dbReference type="EMBL" id="JACRTE010000014">
    <property type="protein sequence ID" value="MBC8597106.1"/>
    <property type="molecule type" value="Genomic_DNA"/>
</dbReference>
<evidence type="ECO:0000256" key="2">
    <source>
        <dbReference type="SAM" id="SignalP"/>
    </source>
</evidence>
<dbReference type="Proteomes" id="UP000647416">
    <property type="component" value="Unassembled WGS sequence"/>
</dbReference>
<dbReference type="AlphaFoldDB" id="A0A926ITH0"/>
<dbReference type="Gene3D" id="2.60.40.2340">
    <property type="match status" value="1"/>
</dbReference>
<reference evidence="4" key="1">
    <citation type="submission" date="2020-08" db="EMBL/GenBank/DDBJ databases">
        <title>Genome public.</title>
        <authorList>
            <person name="Liu C."/>
            <person name="Sun Q."/>
        </authorList>
    </citation>
    <scope>NUCLEOTIDE SEQUENCE</scope>
    <source>
        <strain evidence="4">NSJ-50</strain>
    </source>
</reference>
<accession>A0A926ITH0</accession>
<dbReference type="InterPro" id="IPR051465">
    <property type="entry name" value="Cell_Envelope_Struct_Comp"/>
</dbReference>
<dbReference type="RefSeq" id="WP_262432438.1">
    <property type="nucleotide sequence ID" value="NZ_JACRTE010000014.1"/>
</dbReference>
<evidence type="ECO:0000313" key="4">
    <source>
        <dbReference type="EMBL" id="MBC8597106.1"/>
    </source>
</evidence>
<gene>
    <name evidence="4" type="ORF">H8706_09530</name>
</gene>
<dbReference type="PANTHER" id="PTHR43308:SF5">
    <property type="entry name" value="S-LAYER PROTEIN _ PEPTIDOGLYCAN ENDO-BETA-N-ACETYLGLUCOSAMINIDASE"/>
    <property type="match status" value="1"/>
</dbReference>
<sequence length="519" mass="55548">MINTKKVISLTLIFAVLISAFSFSVFAENSYSKYTLLGSFGTLDEAGSTLSNASKGIMKGDIIKVYIGASLKGVSKDKVTAFHLLGTTSDNLKIVGSGFAADEAITEIGGTAPAIQDGIPDGYKNLNKMIHNSKTADQNIDFTAVVMPNTEGNAIKADENSNATLIWLELEVVGTGLLTIKLDNSYVRTAFDAADSDNFTITGDVFSQRTYQVNDDGGKRVPTGTVRNPGKAGSIDKVTVANVDGAETAIDQGTKKISITLPEGTDASDIELNVSITGVSVSYKKGDKLDLTEPKEITVKGTDGKEVVYTIEATVNGSEPVKPDQPTADSEYSDVEKNRWSHDMIDALVKSGLVDGYGKDENGKLIIRPTGLITREEAAKLSVSAYGLDVDASATLNFADASDVADWAVPYVAAGANHPNKMVRGYEDNTFRAKGNVTREELVAMIINTFGFGVDENPEIKYADADEISWSAGYISKAVSLGIVLGYEDNTFKPAQSVTREEAFAMFERALKIYKSLTE</sequence>
<feature type="domain" description="SLH" evidence="3">
    <location>
        <begin position="458"/>
        <end position="519"/>
    </location>
</feature>
<evidence type="ECO:0000256" key="1">
    <source>
        <dbReference type="ARBA" id="ARBA00022737"/>
    </source>
</evidence>
<dbReference type="Pfam" id="PF00395">
    <property type="entry name" value="SLH"/>
    <property type="match status" value="3"/>
</dbReference>
<name>A0A926ITH0_9FIRM</name>
<keyword evidence="5" id="KW-1185">Reference proteome</keyword>
<feature type="chain" id="PRO_5037817657" evidence="2">
    <location>
        <begin position="28"/>
        <end position="519"/>
    </location>
</feature>
<comment type="caution">
    <text evidence="4">The sequence shown here is derived from an EMBL/GenBank/DDBJ whole genome shotgun (WGS) entry which is preliminary data.</text>
</comment>
<feature type="signal peptide" evidence="2">
    <location>
        <begin position="1"/>
        <end position="27"/>
    </location>
</feature>
<dbReference type="PROSITE" id="PS51272">
    <property type="entry name" value="SLH"/>
    <property type="match status" value="3"/>
</dbReference>
<dbReference type="InterPro" id="IPR001119">
    <property type="entry name" value="SLH_dom"/>
</dbReference>
<keyword evidence="1" id="KW-0677">Repeat</keyword>
<feature type="domain" description="SLH" evidence="3">
    <location>
        <begin position="328"/>
        <end position="396"/>
    </location>
</feature>
<evidence type="ECO:0000259" key="3">
    <source>
        <dbReference type="PROSITE" id="PS51272"/>
    </source>
</evidence>
<feature type="domain" description="SLH" evidence="3">
    <location>
        <begin position="398"/>
        <end position="457"/>
    </location>
</feature>
<organism evidence="4 5">
    <name type="scientific">Qingrenia yutianensis</name>
    <dbReference type="NCBI Taxonomy" id="2763676"/>
    <lineage>
        <taxon>Bacteria</taxon>
        <taxon>Bacillati</taxon>
        <taxon>Bacillota</taxon>
        <taxon>Clostridia</taxon>
        <taxon>Eubacteriales</taxon>
        <taxon>Oscillospiraceae</taxon>
        <taxon>Qingrenia</taxon>
    </lineage>
</organism>
<proteinExistence type="predicted"/>
<keyword evidence="2" id="KW-0732">Signal</keyword>